<protein>
    <submittedName>
        <fullName evidence="5">OmpA family protein</fullName>
    </submittedName>
</protein>
<dbReference type="InterPro" id="IPR050330">
    <property type="entry name" value="Bact_OuterMem_StrucFunc"/>
</dbReference>
<dbReference type="InterPro" id="IPR036737">
    <property type="entry name" value="OmpA-like_sf"/>
</dbReference>
<keyword evidence="3" id="KW-0732">Signal</keyword>
<feature type="chain" id="PRO_5007462382" evidence="3">
    <location>
        <begin position="25"/>
        <end position="441"/>
    </location>
</feature>
<evidence type="ECO:0000256" key="1">
    <source>
        <dbReference type="PROSITE-ProRule" id="PRU00473"/>
    </source>
</evidence>
<keyword evidence="6" id="KW-1185">Reference proteome</keyword>
<sequence>MNMMLRKSLIAAVACLSLAPALRAQQTTDSVYTVEVKDADKYRVETNRFGANWFAGIGAGAQMYFGDHDKQMRFVDRITPNFEAYFGKWFTPGIGIRLGANGYKIKGLSAWTGHNNAVAPGVNRGNYGGFIVDWNPATRTGKLYQHSNVNYPVYETEQQYIHAHADVLFNVTQMICGYNEDRFYSLIPYAGLGFATTLERASTTGRHSNEVTASVGLLNRFRINRAWDINLDIRGAYVGDHFDQEDVSATPAGVPVNTAGRWGEGLLTATVGVSYNFPKRGWDRSTITTIRVNENVLNDLRGRLSDLEGQNSDLRRQLEEALNREVTPENVAAGMPLLVTFPINRWTLSNKDRVNLGFLAEALKANPKLVYSVSGYADKGTGSVKRNIFLARKRAEVVYNCLVNEFGVSESQLKKDSHGGVANMYYNDPRCSRSVLSKVAE</sequence>
<evidence type="ECO:0000256" key="3">
    <source>
        <dbReference type="SAM" id="SignalP"/>
    </source>
</evidence>
<dbReference type="AlphaFoldDB" id="A0A134B8I0"/>
<reference evidence="6" key="1">
    <citation type="submission" date="2016-01" db="EMBL/GenBank/DDBJ databases">
        <authorList>
            <person name="Mitreva M."/>
            <person name="Pepin K.H."/>
            <person name="Mihindukulasuriya K.A."/>
            <person name="Fulton R."/>
            <person name="Fronick C."/>
            <person name="O'Laughlin M."/>
            <person name="Miner T."/>
            <person name="Herter B."/>
            <person name="Rosa B.A."/>
            <person name="Cordes M."/>
            <person name="Tomlinson C."/>
            <person name="Wollam A."/>
            <person name="Palsikar V.B."/>
            <person name="Mardis E.R."/>
            <person name="Wilson R.K."/>
        </authorList>
    </citation>
    <scope>NUCLEOTIDE SEQUENCE [LARGE SCALE GENOMIC DNA]</scope>
    <source>
        <strain evidence="6">KA00683</strain>
    </source>
</reference>
<dbReference type="InterPro" id="IPR006665">
    <property type="entry name" value="OmpA-like"/>
</dbReference>
<dbReference type="Gene3D" id="3.30.1330.60">
    <property type="entry name" value="OmpA-like domain"/>
    <property type="match status" value="1"/>
</dbReference>
<proteinExistence type="predicted"/>
<dbReference type="PATRIC" id="fig|322095.3.peg.1111"/>
<comment type="caution">
    <text evidence="5">The sequence shown here is derived from an EMBL/GenBank/DDBJ whole genome shotgun (WGS) entry which is preliminary data.</text>
</comment>
<dbReference type="GO" id="GO:0016020">
    <property type="term" value="C:membrane"/>
    <property type="evidence" value="ECO:0007669"/>
    <property type="project" value="UniProtKB-UniRule"/>
</dbReference>
<evidence type="ECO:0000313" key="6">
    <source>
        <dbReference type="Proteomes" id="UP000070224"/>
    </source>
</evidence>
<feature type="coiled-coil region" evidence="2">
    <location>
        <begin position="297"/>
        <end position="324"/>
    </location>
</feature>
<keyword evidence="2" id="KW-0175">Coiled coil</keyword>
<dbReference type="SUPFAM" id="SSF103088">
    <property type="entry name" value="OmpA-like"/>
    <property type="match status" value="1"/>
</dbReference>
<dbReference type="PROSITE" id="PS51123">
    <property type="entry name" value="OMPA_2"/>
    <property type="match status" value="1"/>
</dbReference>
<dbReference type="Pfam" id="PF00691">
    <property type="entry name" value="OmpA"/>
    <property type="match status" value="1"/>
</dbReference>
<feature type="signal peptide" evidence="3">
    <location>
        <begin position="1"/>
        <end position="24"/>
    </location>
</feature>
<dbReference type="EMBL" id="LSDK01000076">
    <property type="protein sequence ID" value="KXB76190.1"/>
    <property type="molecule type" value="Genomic_DNA"/>
</dbReference>
<evidence type="ECO:0000259" key="4">
    <source>
        <dbReference type="PROSITE" id="PS51123"/>
    </source>
</evidence>
<name>A0A134B8I0_9PORP</name>
<keyword evidence="1" id="KW-0472">Membrane</keyword>
<dbReference type="PANTHER" id="PTHR30329:SF21">
    <property type="entry name" value="LIPOPROTEIN YIAD-RELATED"/>
    <property type="match status" value="1"/>
</dbReference>
<feature type="domain" description="OmpA-like" evidence="4">
    <location>
        <begin position="328"/>
        <end position="441"/>
    </location>
</feature>
<evidence type="ECO:0000313" key="5">
    <source>
        <dbReference type="EMBL" id="KXB76190.1"/>
    </source>
</evidence>
<gene>
    <name evidence="5" type="ORF">HMPREF3185_01127</name>
</gene>
<accession>A0A134B8I0</accession>
<evidence type="ECO:0000256" key="2">
    <source>
        <dbReference type="SAM" id="Coils"/>
    </source>
</evidence>
<dbReference type="PANTHER" id="PTHR30329">
    <property type="entry name" value="STATOR ELEMENT OF FLAGELLAR MOTOR COMPLEX"/>
    <property type="match status" value="1"/>
</dbReference>
<dbReference type="Proteomes" id="UP000070224">
    <property type="component" value="Unassembled WGS sequence"/>
</dbReference>
<organism evidence="5 6">
    <name type="scientific">Porphyromonas somerae</name>
    <dbReference type="NCBI Taxonomy" id="322095"/>
    <lineage>
        <taxon>Bacteria</taxon>
        <taxon>Pseudomonadati</taxon>
        <taxon>Bacteroidota</taxon>
        <taxon>Bacteroidia</taxon>
        <taxon>Bacteroidales</taxon>
        <taxon>Porphyromonadaceae</taxon>
        <taxon>Porphyromonas</taxon>
    </lineage>
</organism>
<dbReference type="STRING" id="322095.HMPREF3185_01127"/>